<keyword evidence="1" id="KW-0812">Transmembrane</keyword>
<feature type="transmembrane region" description="Helical" evidence="1">
    <location>
        <begin position="23"/>
        <end position="50"/>
    </location>
</feature>
<protein>
    <submittedName>
        <fullName evidence="2">Uncharacterized protein</fullName>
    </submittedName>
</protein>
<reference evidence="2 3" key="1">
    <citation type="journal article" date="2013" name="PLoS Genet.">
        <title>Distinctive expansion of potential virulence genes in the genome of the oomycete fish pathogen Saprolegnia parasitica.</title>
        <authorList>
            <person name="Jiang R.H."/>
            <person name="de Bruijn I."/>
            <person name="Haas B.J."/>
            <person name="Belmonte R."/>
            <person name="Lobach L."/>
            <person name="Christie J."/>
            <person name="van den Ackerveken G."/>
            <person name="Bottin A."/>
            <person name="Bulone V."/>
            <person name="Diaz-Moreno S.M."/>
            <person name="Dumas B."/>
            <person name="Fan L."/>
            <person name="Gaulin E."/>
            <person name="Govers F."/>
            <person name="Grenville-Briggs L.J."/>
            <person name="Horner N.R."/>
            <person name="Levin J.Z."/>
            <person name="Mammella M."/>
            <person name="Meijer H.J."/>
            <person name="Morris P."/>
            <person name="Nusbaum C."/>
            <person name="Oome S."/>
            <person name="Phillips A.J."/>
            <person name="van Rooyen D."/>
            <person name="Rzeszutek E."/>
            <person name="Saraiva M."/>
            <person name="Secombes C.J."/>
            <person name="Seidl M.F."/>
            <person name="Snel B."/>
            <person name="Stassen J.H."/>
            <person name="Sykes S."/>
            <person name="Tripathy S."/>
            <person name="van den Berg H."/>
            <person name="Vega-Arreguin J.C."/>
            <person name="Wawra S."/>
            <person name="Young S.K."/>
            <person name="Zeng Q."/>
            <person name="Dieguez-Uribeondo J."/>
            <person name="Russ C."/>
            <person name="Tyler B.M."/>
            <person name="van West P."/>
        </authorList>
    </citation>
    <scope>NUCLEOTIDE SEQUENCE [LARGE SCALE GENOMIC DNA]</scope>
    <source>
        <strain evidence="2 3">CBS 223.65</strain>
    </source>
</reference>
<feature type="transmembrane region" description="Helical" evidence="1">
    <location>
        <begin position="197"/>
        <end position="216"/>
    </location>
</feature>
<evidence type="ECO:0000256" key="1">
    <source>
        <dbReference type="SAM" id="Phobius"/>
    </source>
</evidence>
<keyword evidence="1" id="KW-0472">Membrane</keyword>
<dbReference type="AlphaFoldDB" id="A0A067BNZ9"/>
<gene>
    <name evidence="2" type="ORF">SPRG_18402</name>
</gene>
<sequence>MATPLLRVGPEVASYLFGRCERHVIRCIAVLLLLSSMFFLLCFAAVYLLAPADQARVIGVWAPLLNAGVSIFLASLYLYGILSACCGRCGASVSPETFHGDAASIPGSGCVARMRRFYIKHFGRFGTFGLLGPHCEAKLMLKQIVQIPAQLYQAYRMSCLLTDATASLAYALVLVGNCIAVPLLLASSNPFRRRWGAAFLAGILNFLLSSGIPLILNFRAIATYYFAQDAGILDDHAWLNATILLGRFIVVSSPLDFVTKVVPFLTCYLSLRSMTNAVDVRLTYYKLNGTRLFAT</sequence>
<keyword evidence="1" id="KW-1133">Transmembrane helix</keyword>
<evidence type="ECO:0000313" key="3">
    <source>
        <dbReference type="Proteomes" id="UP000030745"/>
    </source>
</evidence>
<keyword evidence="3" id="KW-1185">Reference proteome</keyword>
<dbReference type="VEuPathDB" id="FungiDB:SPRG_18402"/>
<name>A0A067BNZ9_SAPPC</name>
<dbReference type="Proteomes" id="UP000030745">
    <property type="component" value="Unassembled WGS sequence"/>
</dbReference>
<feature type="transmembrane region" description="Helical" evidence="1">
    <location>
        <begin position="57"/>
        <end position="79"/>
    </location>
</feature>
<dbReference type="OrthoDB" id="118666at2759"/>
<dbReference type="EMBL" id="KK584359">
    <property type="protein sequence ID" value="KDO16066.1"/>
    <property type="molecule type" value="Genomic_DNA"/>
</dbReference>
<dbReference type="KEGG" id="spar:SPRG_18402"/>
<proteinExistence type="predicted"/>
<dbReference type="GeneID" id="24139927"/>
<dbReference type="RefSeq" id="XP_012213227.1">
    <property type="nucleotide sequence ID" value="XM_012357837.1"/>
</dbReference>
<accession>A0A067BNZ9</accession>
<evidence type="ECO:0000313" key="2">
    <source>
        <dbReference type="EMBL" id="KDO16066.1"/>
    </source>
</evidence>
<organism evidence="2 3">
    <name type="scientific">Saprolegnia parasitica (strain CBS 223.65)</name>
    <dbReference type="NCBI Taxonomy" id="695850"/>
    <lineage>
        <taxon>Eukaryota</taxon>
        <taxon>Sar</taxon>
        <taxon>Stramenopiles</taxon>
        <taxon>Oomycota</taxon>
        <taxon>Saprolegniomycetes</taxon>
        <taxon>Saprolegniales</taxon>
        <taxon>Saprolegniaceae</taxon>
        <taxon>Saprolegnia</taxon>
    </lineage>
</organism>
<feature type="transmembrane region" description="Helical" evidence="1">
    <location>
        <begin position="167"/>
        <end position="185"/>
    </location>
</feature>